<proteinExistence type="predicted"/>
<feature type="domain" description="Antitoxin-like ribbon-helix-helix" evidence="2">
    <location>
        <begin position="50"/>
        <end position="99"/>
    </location>
</feature>
<dbReference type="Pfam" id="PF20605">
    <property type="entry name" value="Antitox_RHH"/>
    <property type="match status" value="1"/>
</dbReference>
<evidence type="ECO:0000313" key="3">
    <source>
        <dbReference type="EMBL" id="MBB5060996.1"/>
    </source>
</evidence>
<accession>A0A7W7ZJC7</accession>
<protein>
    <recommendedName>
        <fullName evidence="2">Antitoxin-like ribbon-helix-helix domain-containing protein</fullName>
    </recommendedName>
</protein>
<dbReference type="InterPro" id="IPR046765">
    <property type="entry name" value="Antitox_RHH"/>
</dbReference>
<organism evidence="3 4">
    <name type="scientific">Granulicella aggregans</name>
    <dbReference type="NCBI Taxonomy" id="474949"/>
    <lineage>
        <taxon>Bacteria</taxon>
        <taxon>Pseudomonadati</taxon>
        <taxon>Acidobacteriota</taxon>
        <taxon>Terriglobia</taxon>
        <taxon>Terriglobales</taxon>
        <taxon>Acidobacteriaceae</taxon>
        <taxon>Granulicella</taxon>
    </lineage>
</organism>
<dbReference type="Proteomes" id="UP000540989">
    <property type="component" value="Unassembled WGS sequence"/>
</dbReference>
<gene>
    <name evidence="3" type="ORF">HDF16_005732</name>
</gene>
<comment type="caution">
    <text evidence="3">The sequence shown here is derived from an EMBL/GenBank/DDBJ whole genome shotgun (WGS) entry which is preliminary data.</text>
</comment>
<sequence>MKRNSMAHALSQAAGHSFSRQPARDIEVQQAQSDEDKSKPQLLRSVAPSRAGKKPITGFFEPEVSRQIKKAAIESDKTMQELLQEALNDLFRKYDLPPIA</sequence>
<dbReference type="AlphaFoldDB" id="A0A7W7ZJC7"/>
<reference evidence="3 4" key="1">
    <citation type="submission" date="2020-08" db="EMBL/GenBank/DDBJ databases">
        <title>Genomic Encyclopedia of Type Strains, Phase IV (KMG-V): Genome sequencing to study the core and pangenomes of soil and plant-associated prokaryotes.</title>
        <authorList>
            <person name="Whitman W."/>
        </authorList>
    </citation>
    <scope>NUCLEOTIDE SEQUENCE [LARGE SCALE GENOMIC DNA]</scope>
    <source>
        <strain evidence="3 4">M8UP14</strain>
    </source>
</reference>
<evidence type="ECO:0000259" key="2">
    <source>
        <dbReference type="Pfam" id="PF20605"/>
    </source>
</evidence>
<evidence type="ECO:0000313" key="4">
    <source>
        <dbReference type="Proteomes" id="UP000540989"/>
    </source>
</evidence>
<keyword evidence="4" id="KW-1185">Reference proteome</keyword>
<evidence type="ECO:0000256" key="1">
    <source>
        <dbReference type="SAM" id="MobiDB-lite"/>
    </source>
</evidence>
<name>A0A7W7ZJC7_9BACT</name>
<feature type="region of interest" description="Disordered" evidence="1">
    <location>
        <begin position="1"/>
        <end position="60"/>
    </location>
</feature>
<dbReference type="EMBL" id="JACHIP010000024">
    <property type="protein sequence ID" value="MBB5060996.1"/>
    <property type="molecule type" value="Genomic_DNA"/>
</dbReference>